<protein>
    <submittedName>
        <fullName evidence="3">Uncharacterized protein LOC118349177</fullName>
    </submittedName>
</protein>
<dbReference type="PANTHER" id="PTHR10775">
    <property type="entry name" value="OS08G0208400 PROTEIN"/>
    <property type="match status" value="1"/>
</dbReference>
<dbReference type="KEGG" id="jre:118349177"/>
<dbReference type="Pfam" id="PF02992">
    <property type="entry name" value="Transposase_21"/>
    <property type="match status" value="1"/>
</dbReference>
<dbReference type="InterPro" id="IPR029480">
    <property type="entry name" value="Transpos_assoc"/>
</dbReference>
<dbReference type="GeneID" id="118349177"/>
<feature type="domain" description="Transposase-associated" evidence="1">
    <location>
        <begin position="4"/>
        <end position="76"/>
    </location>
</feature>
<dbReference type="InParanoid" id="A0A6P9EXW9"/>
<proteinExistence type="predicted"/>
<sequence>MEKKSWMTMRRSMKEYVDGVNEFLNFASDNTCIDGLIGSPCKKCWLSKYFKVDMVHDHLIYYGICQGYTIWHAHGEKVNSTPNVGTNTPVNDEQSQEGPSDMHTMLQDIFPMFAPGVVGGVLEMGVEAEAVDDNSQGPNKGVQKFYNMLKDADETLYEGCTKHSRFSAIVRLWNMKCLGGWSNNSFVELLEFLNELLPSGASLLKNTYVAEKYMSDLELECVKILVCPNGCILFRKNNENRETCMFCQTSKWKQNTDTNRRNKRSPANVLHWFPLKSRLQRFFMSSKTASHMKWHAEGRTNDGVLRHLADGIARKMFHSQHNDFASDPRNVRLGLAVDGFNHFGNMSIYHSTCPVMLILYNLPPWMCMKQLTFMLSLIISGPSSPSMKIDVCLEPLIAELKELWEVGSLTYDACSKRMFTMCAVLMWTINDFPSYGDLSG</sequence>
<gene>
    <name evidence="3" type="primary">LOC118349177</name>
</gene>
<dbReference type="Pfam" id="PF13963">
    <property type="entry name" value="Transpos_assoc"/>
    <property type="match status" value="1"/>
</dbReference>
<dbReference type="OrthoDB" id="1932595at2759"/>
<evidence type="ECO:0000313" key="3">
    <source>
        <dbReference type="RefSeq" id="XP_035548643.1"/>
    </source>
</evidence>
<organism evidence="2 3">
    <name type="scientific">Juglans regia</name>
    <name type="common">English walnut</name>
    <dbReference type="NCBI Taxonomy" id="51240"/>
    <lineage>
        <taxon>Eukaryota</taxon>
        <taxon>Viridiplantae</taxon>
        <taxon>Streptophyta</taxon>
        <taxon>Embryophyta</taxon>
        <taxon>Tracheophyta</taxon>
        <taxon>Spermatophyta</taxon>
        <taxon>Magnoliopsida</taxon>
        <taxon>eudicotyledons</taxon>
        <taxon>Gunneridae</taxon>
        <taxon>Pentapetalae</taxon>
        <taxon>rosids</taxon>
        <taxon>fabids</taxon>
        <taxon>Fagales</taxon>
        <taxon>Juglandaceae</taxon>
        <taxon>Juglans</taxon>
    </lineage>
</organism>
<evidence type="ECO:0000313" key="2">
    <source>
        <dbReference type="Proteomes" id="UP000235220"/>
    </source>
</evidence>
<accession>A0A6P9EXW9</accession>
<dbReference type="AlphaFoldDB" id="A0A6P9EXW9"/>
<name>A0A6P9EXW9_JUGRE</name>
<dbReference type="RefSeq" id="XP_035548643.1">
    <property type="nucleotide sequence ID" value="XM_035692750.1"/>
</dbReference>
<evidence type="ECO:0000259" key="1">
    <source>
        <dbReference type="Pfam" id="PF13963"/>
    </source>
</evidence>
<dbReference type="Proteomes" id="UP000235220">
    <property type="component" value="Chromosome 8"/>
</dbReference>
<reference evidence="3" key="1">
    <citation type="submission" date="2025-08" db="UniProtKB">
        <authorList>
            <consortium name="RefSeq"/>
        </authorList>
    </citation>
    <scope>IDENTIFICATION</scope>
    <source>
        <tissue evidence="3">Leaves</tissue>
    </source>
</reference>
<keyword evidence="2" id="KW-1185">Reference proteome</keyword>
<dbReference type="PANTHER" id="PTHR10775:SF173">
    <property type="match status" value="1"/>
</dbReference>
<dbReference type="InterPro" id="IPR004242">
    <property type="entry name" value="Transposase_21"/>
</dbReference>